<dbReference type="Proteomes" id="UP001141552">
    <property type="component" value="Unassembled WGS sequence"/>
</dbReference>
<dbReference type="EMBL" id="JAKUCV010005394">
    <property type="protein sequence ID" value="KAJ4831352.1"/>
    <property type="molecule type" value="Genomic_DNA"/>
</dbReference>
<dbReference type="PANTHER" id="PTHR31676:SF96">
    <property type="entry name" value="EXPRESSED PROTEIN"/>
    <property type="match status" value="1"/>
</dbReference>
<proteinExistence type="predicted"/>
<reference evidence="2" key="1">
    <citation type="submission" date="2022-02" db="EMBL/GenBank/DDBJ databases">
        <authorList>
            <person name="Henning P.M."/>
            <person name="McCubbin A.G."/>
            <person name="Shore J.S."/>
        </authorList>
    </citation>
    <scope>NUCLEOTIDE SEQUENCE</scope>
    <source>
        <strain evidence="2">F60SS</strain>
        <tissue evidence="2">Leaves</tissue>
    </source>
</reference>
<dbReference type="SUPFAM" id="SSF141562">
    <property type="entry name" value="At5g01610-like"/>
    <property type="match status" value="1"/>
</dbReference>
<keyword evidence="1" id="KW-0732">Signal</keyword>
<dbReference type="Gene3D" id="2.30.240.10">
    <property type="entry name" value="At5g01610-like"/>
    <property type="match status" value="1"/>
</dbReference>
<dbReference type="AlphaFoldDB" id="A0A9Q0FJ50"/>
<feature type="signal peptide" evidence="1">
    <location>
        <begin position="1"/>
        <end position="26"/>
    </location>
</feature>
<name>A0A9Q0FJ50_9ROSI</name>
<keyword evidence="3" id="KW-1185">Reference proteome</keyword>
<evidence type="ECO:0000256" key="1">
    <source>
        <dbReference type="SAM" id="SignalP"/>
    </source>
</evidence>
<evidence type="ECO:0000313" key="3">
    <source>
        <dbReference type="Proteomes" id="UP001141552"/>
    </source>
</evidence>
<sequence>MASTLPVLGLCLFSLVFLSTPHLSLSQKPDFHDVLLKYGLPRGLIPNNVDSYAVEGASGYFTVWLSRPCVVRLGSIQLWYSDRITGRISSAFMTELDGILAQIEKITLPLTLFQSIFHGRFIRVRVGTTIQNLDGSLFEDIPVCLSADEPVLVRSVV</sequence>
<gene>
    <name evidence="2" type="ORF">Tsubulata_015976</name>
</gene>
<dbReference type="Pfam" id="PF04398">
    <property type="entry name" value="DUF538"/>
    <property type="match status" value="1"/>
</dbReference>
<feature type="chain" id="PRO_5040498264" evidence="1">
    <location>
        <begin position="27"/>
        <end position="157"/>
    </location>
</feature>
<protein>
    <submittedName>
        <fullName evidence="2">Uncharacterized protein</fullName>
    </submittedName>
</protein>
<evidence type="ECO:0000313" key="2">
    <source>
        <dbReference type="EMBL" id="KAJ4831352.1"/>
    </source>
</evidence>
<accession>A0A9Q0FJ50</accession>
<organism evidence="2 3">
    <name type="scientific">Turnera subulata</name>
    <dbReference type="NCBI Taxonomy" id="218843"/>
    <lineage>
        <taxon>Eukaryota</taxon>
        <taxon>Viridiplantae</taxon>
        <taxon>Streptophyta</taxon>
        <taxon>Embryophyta</taxon>
        <taxon>Tracheophyta</taxon>
        <taxon>Spermatophyta</taxon>
        <taxon>Magnoliopsida</taxon>
        <taxon>eudicotyledons</taxon>
        <taxon>Gunneridae</taxon>
        <taxon>Pentapetalae</taxon>
        <taxon>rosids</taxon>
        <taxon>fabids</taxon>
        <taxon>Malpighiales</taxon>
        <taxon>Passifloraceae</taxon>
        <taxon>Turnera</taxon>
    </lineage>
</organism>
<dbReference type="InterPro" id="IPR036758">
    <property type="entry name" value="At5g01610-like"/>
</dbReference>
<dbReference type="PANTHER" id="PTHR31676">
    <property type="entry name" value="T31J12.3 PROTEIN-RELATED"/>
    <property type="match status" value="1"/>
</dbReference>
<dbReference type="InterPro" id="IPR007493">
    <property type="entry name" value="DUF538"/>
</dbReference>
<dbReference type="OrthoDB" id="1897482at2759"/>
<reference evidence="2" key="2">
    <citation type="journal article" date="2023" name="Plants (Basel)">
        <title>Annotation of the Turnera subulata (Passifloraceae) Draft Genome Reveals the S-Locus Evolved after the Divergence of Turneroideae from Passifloroideae in a Stepwise Manner.</title>
        <authorList>
            <person name="Henning P.M."/>
            <person name="Roalson E.H."/>
            <person name="Mir W."/>
            <person name="McCubbin A.G."/>
            <person name="Shore J.S."/>
        </authorList>
    </citation>
    <scope>NUCLEOTIDE SEQUENCE</scope>
    <source>
        <strain evidence="2">F60SS</strain>
    </source>
</reference>
<comment type="caution">
    <text evidence="2">The sequence shown here is derived from an EMBL/GenBank/DDBJ whole genome shotgun (WGS) entry which is preliminary data.</text>
</comment>